<comment type="caution">
    <text evidence="2">The sequence shown here is derived from an EMBL/GenBank/DDBJ whole genome shotgun (WGS) entry which is preliminary data.</text>
</comment>
<organism evidence="2 3">
    <name type="scientific">Phycomyces blakesleeanus</name>
    <dbReference type="NCBI Taxonomy" id="4837"/>
    <lineage>
        <taxon>Eukaryota</taxon>
        <taxon>Fungi</taxon>
        <taxon>Fungi incertae sedis</taxon>
        <taxon>Mucoromycota</taxon>
        <taxon>Mucoromycotina</taxon>
        <taxon>Mucoromycetes</taxon>
        <taxon>Mucorales</taxon>
        <taxon>Phycomycetaceae</taxon>
        <taxon>Phycomyces</taxon>
    </lineage>
</organism>
<proteinExistence type="predicted"/>
<evidence type="ECO:0000313" key="3">
    <source>
        <dbReference type="Proteomes" id="UP001448207"/>
    </source>
</evidence>
<evidence type="ECO:0000313" key="2">
    <source>
        <dbReference type="EMBL" id="KAL0074990.1"/>
    </source>
</evidence>
<gene>
    <name evidence="2" type="ORF">J3Q64DRAFT_1841684</name>
</gene>
<keyword evidence="3" id="KW-1185">Reference proteome</keyword>
<reference evidence="2 3" key="1">
    <citation type="submission" date="2024-04" db="EMBL/GenBank/DDBJ databases">
        <title>Symmetric and asymmetric DNA N6-adenine methylation regulates different biological responses in Mucorales.</title>
        <authorList>
            <consortium name="Lawrence Berkeley National Laboratory"/>
            <person name="Lax C."/>
            <person name="Mondo S.J."/>
            <person name="Osorio-Concepcion M."/>
            <person name="Muszewska A."/>
            <person name="Corrochano-Luque M."/>
            <person name="Gutierrez G."/>
            <person name="Riley R."/>
            <person name="Lipzen A."/>
            <person name="Guo J."/>
            <person name="Hundley H."/>
            <person name="Amirebrahimi M."/>
            <person name="Ng V."/>
            <person name="Lorenzo-Gutierrez D."/>
            <person name="Binder U."/>
            <person name="Yang J."/>
            <person name="Song Y."/>
            <person name="Canovas D."/>
            <person name="Navarro E."/>
            <person name="Freitag M."/>
            <person name="Gabaldon T."/>
            <person name="Grigoriev I.V."/>
            <person name="Corrochano L.M."/>
            <person name="Nicolas F.E."/>
            <person name="Garre V."/>
        </authorList>
    </citation>
    <scope>NUCLEOTIDE SEQUENCE [LARGE SCALE GENOMIC DNA]</scope>
    <source>
        <strain evidence="2 3">L51</strain>
    </source>
</reference>
<sequence>MSDPQFEKDSYNIPLDLTMFHSLEERAHSLSDDFNGTVARLKDQMNQMSTWTADAGSVYTSSVKQLSKEIEVCTGKTVGLITQCDELDKDFAQLVDLSRQIKALDRALGQLQQAILK</sequence>
<evidence type="ECO:0000259" key="1">
    <source>
        <dbReference type="Pfam" id="PF10157"/>
    </source>
</evidence>
<dbReference type="Pfam" id="PF10157">
    <property type="entry name" value="BORCS6"/>
    <property type="match status" value="1"/>
</dbReference>
<dbReference type="Proteomes" id="UP001448207">
    <property type="component" value="Unassembled WGS sequence"/>
</dbReference>
<accession>A0ABR3AI73</accession>
<feature type="domain" description="BLOC-1-related complex subunit 6 C-terminal helix" evidence="1">
    <location>
        <begin position="13"/>
        <end position="111"/>
    </location>
</feature>
<name>A0ABR3AI73_PHYBL</name>
<protein>
    <recommendedName>
        <fullName evidence="1">BLOC-1-related complex subunit 6 C-terminal helix domain-containing protein</fullName>
    </recommendedName>
</protein>
<dbReference type="InterPro" id="IPR046465">
    <property type="entry name" value="BORCS6_C"/>
</dbReference>
<dbReference type="EMBL" id="JBCLYO010000038">
    <property type="protein sequence ID" value="KAL0074990.1"/>
    <property type="molecule type" value="Genomic_DNA"/>
</dbReference>